<evidence type="ECO:0000313" key="2">
    <source>
        <dbReference type="EMBL" id="GMI37204.1"/>
    </source>
</evidence>
<dbReference type="Pfam" id="PF13508">
    <property type="entry name" value="Acetyltransf_7"/>
    <property type="match status" value="1"/>
</dbReference>
<proteinExistence type="predicted"/>
<comment type="caution">
    <text evidence="2">The sequence shown here is derived from an EMBL/GenBank/DDBJ whole genome shotgun (WGS) entry which is preliminary data.</text>
</comment>
<dbReference type="CDD" id="cd04301">
    <property type="entry name" value="NAT_SF"/>
    <property type="match status" value="1"/>
</dbReference>
<dbReference type="Gene3D" id="3.40.630.30">
    <property type="match status" value="1"/>
</dbReference>
<dbReference type="InterPro" id="IPR016181">
    <property type="entry name" value="Acyl_CoA_acyltransferase"/>
</dbReference>
<evidence type="ECO:0000259" key="1">
    <source>
        <dbReference type="Pfam" id="PF13508"/>
    </source>
</evidence>
<accession>A0ABQ6N1A0</accession>
<dbReference type="InterPro" id="IPR000182">
    <property type="entry name" value="GNAT_dom"/>
</dbReference>
<name>A0ABQ6N1A0_9STRA</name>
<gene>
    <name evidence="2" type="ORF">TeGR_g2292</name>
</gene>
<dbReference type="PANTHER" id="PTHR42791:SF1">
    <property type="entry name" value="N-ACETYLTRANSFERASE DOMAIN-CONTAINING PROTEIN"/>
    <property type="match status" value="1"/>
</dbReference>
<dbReference type="SUPFAM" id="SSF55729">
    <property type="entry name" value="Acyl-CoA N-acyltransferases (Nat)"/>
    <property type="match status" value="1"/>
</dbReference>
<reference evidence="2 3" key="1">
    <citation type="journal article" date="2023" name="Commun. Biol.">
        <title>Genome analysis of Parmales, the sister group of diatoms, reveals the evolutionary specialization of diatoms from phago-mixotrophs to photoautotrophs.</title>
        <authorList>
            <person name="Ban H."/>
            <person name="Sato S."/>
            <person name="Yoshikawa S."/>
            <person name="Yamada K."/>
            <person name="Nakamura Y."/>
            <person name="Ichinomiya M."/>
            <person name="Sato N."/>
            <person name="Blanc-Mathieu R."/>
            <person name="Endo H."/>
            <person name="Kuwata A."/>
            <person name="Ogata H."/>
        </authorList>
    </citation>
    <scope>NUCLEOTIDE SEQUENCE [LARGE SCALE GENOMIC DNA]</scope>
</reference>
<organism evidence="2 3">
    <name type="scientific">Tetraparma gracilis</name>
    <dbReference type="NCBI Taxonomy" id="2962635"/>
    <lineage>
        <taxon>Eukaryota</taxon>
        <taxon>Sar</taxon>
        <taxon>Stramenopiles</taxon>
        <taxon>Ochrophyta</taxon>
        <taxon>Bolidophyceae</taxon>
        <taxon>Parmales</taxon>
        <taxon>Triparmaceae</taxon>
        <taxon>Tetraparma</taxon>
    </lineage>
</organism>
<sequence>MQDVRNVDNDPSKPLTSPPTPERLAWNRFIIKFALSLCLKHHSVFALVKQDSYGKDVVVGASCMVPPNDKHLHDPGICQLIAFYPRIKPLNSLLLTARMDALTKVMAEGHKKHASKAHWYVMCFAMDNEKQGKGYGRELMTFITSMADAANLPLYLETFGPRNRRFYENNGYTVAASSVITARGEKPLDLHGGGLAMLRAPNKAESRNV</sequence>
<evidence type="ECO:0000313" key="3">
    <source>
        <dbReference type="Proteomes" id="UP001165060"/>
    </source>
</evidence>
<feature type="domain" description="N-acetyltransferase" evidence="1">
    <location>
        <begin position="115"/>
        <end position="173"/>
    </location>
</feature>
<keyword evidence="3" id="KW-1185">Reference proteome</keyword>
<dbReference type="Proteomes" id="UP001165060">
    <property type="component" value="Unassembled WGS sequence"/>
</dbReference>
<dbReference type="EMBL" id="BRYB01001963">
    <property type="protein sequence ID" value="GMI37204.1"/>
    <property type="molecule type" value="Genomic_DNA"/>
</dbReference>
<dbReference type="InterPro" id="IPR052523">
    <property type="entry name" value="Trichothecene_AcTrans"/>
</dbReference>
<dbReference type="PANTHER" id="PTHR42791">
    <property type="entry name" value="GNAT FAMILY ACETYLTRANSFERASE"/>
    <property type="match status" value="1"/>
</dbReference>
<protein>
    <recommendedName>
        <fullName evidence="1">N-acetyltransferase domain-containing protein</fullName>
    </recommendedName>
</protein>